<keyword evidence="3" id="KW-0808">Transferase</keyword>
<name>A0A955I2M3_9BACT</name>
<dbReference type="InterPro" id="IPR001173">
    <property type="entry name" value="Glyco_trans_2-like"/>
</dbReference>
<dbReference type="AlphaFoldDB" id="A0A955I2M3"/>
<organism evidence="5 6">
    <name type="scientific">Candidatus Dojkabacteria bacterium</name>
    <dbReference type="NCBI Taxonomy" id="2099670"/>
    <lineage>
        <taxon>Bacteria</taxon>
        <taxon>Candidatus Dojkabacteria</taxon>
    </lineage>
</organism>
<sequence>MVKPSNEPLVSVILAIHNGADYCREAVDSVLAQEYSNFELVILDDASTDNTADIIREYAENDSRIVFETLPKQESLSDVLNIGIGKSSGKYVSRIDHDDRMTPKRLKLQVQLMEKHPDVVVCGGFLRYIYEDGSEGRIRKYPLDDKDLKKRMFVFSPFAHPSVMIRRSALEQVRGYPKGIRTVEDIMLWFKLSRVGKFANIPEILLEYRIRAGSESLGKIISTFNKTNEVRYWAMDQEGIKPSFYGWTLWKVQQLVFIVLRFLPSRLVIWFYDLGKRLFG</sequence>
<dbReference type="Pfam" id="PF00535">
    <property type="entry name" value="Glycos_transf_2"/>
    <property type="match status" value="1"/>
</dbReference>
<dbReference type="EMBL" id="JAGQLN010000005">
    <property type="protein sequence ID" value="MCA9376662.1"/>
    <property type="molecule type" value="Genomic_DNA"/>
</dbReference>
<evidence type="ECO:0000256" key="1">
    <source>
        <dbReference type="ARBA" id="ARBA00006739"/>
    </source>
</evidence>
<comment type="similarity">
    <text evidence="1">Belongs to the glycosyltransferase 2 family.</text>
</comment>
<dbReference type="PANTHER" id="PTHR43685:SF5">
    <property type="entry name" value="GLYCOSYLTRANSFERASE EPSE-RELATED"/>
    <property type="match status" value="1"/>
</dbReference>
<keyword evidence="2" id="KW-0328">Glycosyltransferase</keyword>
<dbReference type="InterPro" id="IPR029044">
    <property type="entry name" value="Nucleotide-diphossugar_trans"/>
</dbReference>
<evidence type="ECO:0000256" key="3">
    <source>
        <dbReference type="ARBA" id="ARBA00022679"/>
    </source>
</evidence>
<evidence type="ECO:0000313" key="6">
    <source>
        <dbReference type="Proteomes" id="UP000741282"/>
    </source>
</evidence>
<accession>A0A955I2M3</accession>
<comment type="caution">
    <text evidence="5">The sequence shown here is derived from an EMBL/GenBank/DDBJ whole genome shotgun (WGS) entry which is preliminary data.</text>
</comment>
<dbReference type="PANTHER" id="PTHR43685">
    <property type="entry name" value="GLYCOSYLTRANSFERASE"/>
    <property type="match status" value="1"/>
</dbReference>
<reference evidence="5" key="2">
    <citation type="journal article" date="2021" name="Microbiome">
        <title>Successional dynamics and alternative stable states in a saline activated sludge microbial community over 9 years.</title>
        <authorList>
            <person name="Wang Y."/>
            <person name="Ye J."/>
            <person name="Ju F."/>
            <person name="Liu L."/>
            <person name="Boyd J.A."/>
            <person name="Deng Y."/>
            <person name="Parks D.H."/>
            <person name="Jiang X."/>
            <person name="Yin X."/>
            <person name="Woodcroft B.J."/>
            <person name="Tyson G.W."/>
            <person name="Hugenholtz P."/>
            <person name="Polz M.F."/>
            <person name="Zhang T."/>
        </authorList>
    </citation>
    <scope>NUCLEOTIDE SEQUENCE</scope>
    <source>
        <strain evidence="5">HKST-UBA17</strain>
    </source>
</reference>
<dbReference type="Proteomes" id="UP000741282">
    <property type="component" value="Unassembled WGS sequence"/>
</dbReference>
<dbReference type="GO" id="GO:0016757">
    <property type="term" value="F:glycosyltransferase activity"/>
    <property type="evidence" value="ECO:0007669"/>
    <property type="project" value="UniProtKB-KW"/>
</dbReference>
<evidence type="ECO:0000256" key="2">
    <source>
        <dbReference type="ARBA" id="ARBA00022676"/>
    </source>
</evidence>
<protein>
    <submittedName>
        <fullName evidence="5">Glycosyltransferase family 2 protein</fullName>
    </submittedName>
</protein>
<proteinExistence type="inferred from homology"/>
<gene>
    <name evidence="5" type="ORF">KC685_01950</name>
</gene>
<dbReference type="InterPro" id="IPR050834">
    <property type="entry name" value="Glycosyltransf_2"/>
</dbReference>
<dbReference type="Gene3D" id="3.90.550.10">
    <property type="entry name" value="Spore Coat Polysaccharide Biosynthesis Protein SpsA, Chain A"/>
    <property type="match status" value="1"/>
</dbReference>
<evidence type="ECO:0000259" key="4">
    <source>
        <dbReference type="Pfam" id="PF00535"/>
    </source>
</evidence>
<reference evidence="5" key="1">
    <citation type="submission" date="2020-04" db="EMBL/GenBank/DDBJ databases">
        <authorList>
            <person name="Zhang T."/>
        </authorList>
    </citation>
    <scope>NUCLEOTIDE SEQUENCE</scope>
    <source>
        <strain evidence="5">HKST-UBA17</strain>
    </source>
</reference>
<feature type="domain" description="Glycosyltransferase 2-like" evidence="4">
    <location>
        <begin position="11"/>
        <end position="173"/>
    </location>
</feature>
<dbReference type="SUPFAM" id="SSF53448">
    <property type="entry name" value="Nucleotide-diphospho-sugar transferases"/>
    <property type="match status" value="1"/>
</dbReference>
<evidence type="ECO:0000313" key="5">
    <source>
        <dbReference type="EMBL" id="MCA9376662.1"/>
    </source>
</evidence>